<organism evidence="2 3">
    <name type="scientific">Senna tora</name>
    <dbReference type="NCBI Taxonomy" id="362788"/>
    <lineage>
        <taxon>Eukaryota</taxon>
        <taxon>Viridiplantae</taxon>
        <taxon>Streptophyta</taxon>
        <taxon>Embryophyta</taxon>
        <taxon>Tracheophyta</taxon>
        <taxon>Spermatophyta</taxon>
        <taxon>Magnoliopsida</taxon>
        <taxon>eudicotyledons</taxon>
        <taxon>Gunneridae</taxon>
        <taxon>Pentapetalae</taxon>
        <taxon>rosids</taxon>
        <taxon>fabids</taxon>
        <taxon>Fabales</taxon>
        <taxon>Fabaceae</taxon>
        <taxon>Caesalpinioideae</taxon>
        <taxon>Cassia clade</taxon>
        <taxon>Senna</taxon>
    </lineage>
</organism>
<dbReference type="Proteomes" id="UP000634136">
    <property type="component" value="Unassembled WGS sequence"/>
</dbReference>
<comment type="caution">
    <text evidence="2">The sequence shown here is derived from an EMBL/GenBank/DDBJ whole genome shotgun (WGS) entry which is preliminary data.</text>
</comment>
<dbReference type="EMBL" id="JAAIUW010000072">
    <property type="protein sequence ID" value="KAF7800967.1"/>
    <property type="molecule type" value="Genomic_DNA"/>
</dbReference>
<protein>
    <submittedName>
        <fullName evidence="2">Uncharacterized protein</fullName>
    </submittedName>
</protein>
<sequence length="54" mass="6163">MTLHEGRWKFGNGPQHGHKNELRLELKTGQSRQEYLMLTSTGLKAGKSPQKDEL</sequence>
<evidence type="ECO:0000256" key="1">
    <source>
        <dbReference type="SAM" id="MobiDB-lite"/>
    </source>
</evidence>
<proteinExistence type="predicted"/>
<reference evidence="2" key="1">
    <citation type="submission" date="2020-09" db="EMBL/GenBank/DDBJ databases">
        <title>Genome-Enabled Discovery of Anthraquinone Biosynthesis in Senna tora.</title>
        <authorList>
            <person name="Kang S.-H."/>
            <person name="Pandey R.P."/>
            <person name="Lee C.-M."/>
            <person name="Sim J.-S."/>
            <person name="Jeong J.-T."/>
            <person name="Choi B.-S."/>
            <person name="Jung M."/>
            <person name="Ginzburg D."/>
            <person name="Zhao K."/>
            <person name="Won S.Y."/>
            <person name="Oh T.-J."/>
            <person name="Yu Y."/>
            <person name="Kim N.-H."/>
            <person name="Lee O.R."/>
            <person name="Lee T.-H."/>
            <person name="Bashyal P."/>
            <person name="Kim T.-S."/>
            <person name="Lee W.-H."/>
            <person name="Kawkins C."/>
            <person name="Kim C.-K."/>
            <person name="Kim J.S."/>
            <person name="Ahn B.O."/>
            <person name="Rhee S.Y."/>
            <person name="Sohng J.K."/>
        </authorList>
    </citation>
    <scope>NUCLEOTIDE SEQUENCE</scope>
    <source>
        <tissue evidence="2">Leaf</tissue>
    </source>
</reference>
<name>A0A834SD22_9FABA</name>
<keyword evidence="3" id="KW-1185">Reference proteome</keyword>
<dbReference type="AlphaFoldDB" id="A0A834SD22"/>
<accession>A0A834SD22</accession>
<feature type="region of interest" description="Disordered" evidence="1">
    <location>
        <begin position="1"/>
        <end position="20"/>
    </location>
</feature>
<evidence type="ECO:0000313" key="2">
    <source>
        <dbReference type="EMBL" id="KAF7800967.1"/>
    </source>
</evidence>
<evidence type="ECO:0000313" key="3">
    <source>
        <dbReference type="Proteomes" id="UP000634136"/>
    </source>
</evidence>
<gene>
    <name evidence="2" type="ORF">G2W53_044528</name>
</gene>